<comment type="caution">
    <text evidence="2">The sequence shown here is derived from an EMBL/GenBank/DDBJ whole genome shotgun (WGS) entry which is preliminary data.</text>
</comment>
<dbReference type="OrthoDB" id="45963at2759"/>
<feature type="region of interest" description="Disordered" evidence="1">
    <location>
        <begin position="1"/>
        <end position="73"/>
    </location>
</feature>
<proteinExistence type="predicted"/>
<keyword evidence="3" id="KW-1185">Reference proteome</keyword>
<evidence type="ECO:0000313" key="3">
    <source>
        <dbReference type="Proteomes" id="UP000319801"/>
    </source>
</evidence>
<name>A0A556VVR8_BAGYA</name>
<reference evidence="2 3" key="1">
    <citation type="journal article" date="2019" name="Genome Biol. Evol.">
        <title>Whole-Genome Sequencing of the Giant Devil Catfish, Bagarius yarrelli.</title>
        <authorList>
            <person name="Jiang W."/>
            <person name="Lv Y."/>
            <person name="Cheng L."/>
            <person name="Yang K."/>
            <person name="Chao B."/>
            <person name="Wang X."/>
            <person name="Li Y."/>
            <person name="Pan X."/>
            <person name="You X."/>
            <person name="Zhang Y."/>
            <person name="Yang J."/>
            <person name="Li J."/>
            <person name="Zhang X."/>
            <person name="Liu S."/>
            <person name="Sun C."/>
            <person name="Yang J."/>
            <person name="Shi Q."/>
        </authorList>
    </citation>
    <scope>NUCLEOTIDE SEQUENCE [LARGE SCALE GENOMIC DNA]</scope>
    <source>
        <strain evidence="2">JWS20170419001</strain>
        <tissue evidence="2">Muscle</tissue>
    </source>
</reference>
<gene>
    <name evidence="2" type="ORF">Baya_16469</name>
</gene>
<dbReference type="EMBL" id="VCAZ01000317">
    <property type="protein sequence ID" value="TTY87650.1"/>
    <property type="molecule type" value="Genomic_DNA"/>
</dbReference>
<dbReference type="AlphaFoldDB" id="A0A556VVR8"/>
<feature type="compositionally biased region" description="Acidic residues" evidence="1">
    <location>
        <begin position="13"/>
        <end position="30"/>
    </location>
</feature>
<feature type="compositionally biased region" description="Basic and acidic residues" evidence="1">
    <location>
        <begin position="31"/>
        <end position="47"/>
    </location>
</feature>
<evidence type="ECO:0000256" key="1">
    <source>
        <dbReference type="SAM" id="MobiDB-lite"/>
    </source>
</evidence>
<accession>A0A556VVR8</accession>
<organism evidence="2 3">
    <name type="scientific">Bagarius yarrelli</name>
    <name type="common">Goonch</name>
    <name type="synonym">Bagrus yarrelli</name>
    <dbReference type="NCBI Taxonomy" id="175774"/>
    <lineage>
        <taxon>Eukaryota</taxon>
        <taxon>Metazoa</taxon>
        <taxon>Chordata</taxon>
        <taxon>Craniata</taxon>
        <taxon>Vertebrata</taxon>
        <taxon>Euteleostomi</taxon>
        <taxon>Actinopterygii</taxon>
        <taxon>Neopterygii</taxon>
        <taxon>Teleostei</taxon>
        <taxon>Ostariophysi</taxon>
        <taxon>Siluriformes</taxon>
        <taxon>Sisoridae</taxon>
        <taxon>Sisorinae</taxon>
        <taxon>Bagarius</taxon>
    </lineage>
</organism>
<dbReference type="Proteomes" id="UP000319801">
    <property type="component" value="Unassembled WGS sequence"/>
</dbReference>
<protein>
    <submittedName>
        <fullName evidence="2">Uncharacterized protein</fullName>
    </submittedName>
</protein>
<sequence length="73" mass="8393">MMFQSSGVVKDFEDMELGSAEEEAEEEDRLAEEAQRRFDNQQHDKDQSPAVEQPEGTRSYVNMSFEVEQESSS</sequence>
<evidence type="ECO:0000313" key="2">
    <source>
        <dbReference type="EMBL" id="TTY87650.1"/>
    </source>
</evidence>